<evidence type="ECO:0000256" key="2">
    <source>
        <dbReference type="ARBA" id="ARBA00022692"/>
    </source>
</evidence>
<evidence type="ECO:0000256" key="7">
    <source>
        <dbReference type="ARBA" id="ARBA00023224"/>
    </source>
</evidence>
<dbReference type="AlphaFoldDB" id="A0A1W0XDV7"/>
<keyword evidence="11" id="KW-1185">Reference proteome</keyword>
<organism evidence="10 11">
    <name type="scientific">Hypsibius exemplaris</name>
    <name type="common">Freshwater tardigrade</name>
    <dbReference type="NCBI Taxonomy" id="2072580"/>
    <lineage>
        <taxon>Eukaryota</taxon>
        <taxon>Metazoa</taxon>
        <taxon>Ecdysozoa</taxon>
        <taxon>Tardigrada</taxon>
        <taxon>Eutardigrada</taxon>
        <taxon>Parachela</taxon>
        <taxon>Hypsibioidea</taxon>
        <taxon>Hypsibiidae</taxon>
        <taxon>Hypsibius</taxon>
    </lineage>
</organism>
<dbReference type="GO" id="GO:0004930">
    <property type="term" value="F:G protein-coupled receptor activity"/>
    <property type="evidence" value="ECO:0007669"/>
    <property type="project" value="UniProtKB-KW"/>
</dbReference>
<protein>
    <recommendedName>
        <fullName evidence="9">G-protein coupled receptors family 1 profile domain-containing protein</fullName>
    </recommendedName>
</protein>
<dbReference type="EMBL" id="MTYJ01000002">
    <property type="protein sequence ID" value="OQV25532.1"/>
    <property type="molecule type" value="Genomic_DNA"/>
</dbReference>
<feature type="transmembrane region" description="Helical" evidence="8">
    <location>
        <begin position="255"/>
        <end position="273"/>
    </location>
</feature>
<evidence type="ECO:0000256" key="5">
    <source>
        <dbReference type="ARBA" id="ARBA00023136"/>
    </source>
</evidence>
<dbReference type="PANTHER" id="PTHR24243">
    <property type="entry name" value="G-PROTEIN COUPLED RECEPTOR"/>
    <property type="match status" value="1"/>
</dbReference>
<evidence type="ECO:0000256" key="4">
    <source>
        <dbReference type="ARBA" id="ARBA00023040"/>
    </source>
</evidence>
<name>A0A1W0XDV7_HYPEX</name>
<evidence type="ECO:0000256" key="6">
    <source>
        <dbReference type="ARBA" id="ARBA00023170"/>
    </source>
</evidence>
<evidence type="ECO:0000313" key="11">
    <source>
        <dbReference type="Proteomes" id="UP000192578"/>
    </source>
</evidence>
<keyword evidence="6" id="KW-0675">Receptor</keyword>
<evidence type="ECO:0000313" key="10">
    <source>
        <dbReference type="EMBL" id="OQV25532.1"/>
    </source>
</evidence>
<feature type="transmembrane region" description="Helical" evidence="8">
    <location>
        <begin position="293"/>
        <end position="313"/>
    </location>
</feature>
<dbReference type="PROSITE" id="PS50262">
    <property type="entry name" value="G_PROTEIN_RECEP_F1_2"/>
    <property type="match status" value="1"/>
</dbReference>
<evidence type="ECO:0000259" key="9">
    <source>
        <dbReference type="PROSITE" id="PS50262"/>
    </source>
</evidence>
<evidence type="ECO:0000256" key="8">
    <source>
        <dbReference type="SAM" id="Phobius"/>
    </source>
</evidence>
<gene>
    <name evidence="10" type="ORF">BV898_00471</name>
</gene>
<feature type="transmembrane region" description="Helical" evidence="8">
    <location>
        <begin position="38"/>
        <end position="61"/>
    </location>
</feature>
<dbReference type="Pfam" id="PF00001">
    <property type="entry name" value="7tm_1"/>
    <property type="match status" value="1"/>
</dbReference>
<evidence type="ECO:0000256" key="1">
    <source>
        <dbReference type="ARBA" id="ARBA00004141"/>
    </source>
</evidence>
<comment type="subcellular location">
    <subcellularLocation>
        <location evidence="1">Membrane</location>
        <topology evidence="1">Multi-pass membrane protein</topology>
    </subcellularLocation>
</comment>
<keyword evidence="5 8" id="KW-0472">Membrane</keyword>
<proteinExistence type="predicted"/>
<comment type="caution">
    <text evidence="10">The sequence shown here is derived from an EMBL/GenBank/DDBJ whole genome shotgun (WGS) entry which is preliminary data.</text>
</comment>
<feature type="domain" description="G-protein coupled receptors family 1 profile" evidence="9">
    <location>
        <begin position="52"/>
        <end position="310"/>
    </location>
</feature>
<dbReference type="OrthoDB" id="10044919at2759"/>
<sequence length="338" mass="38116">MEANQTPNSLNVTSRDLNQTNGPDMAVWVTFGIPLWNWYLTNLTICVAGALFNLLLIVAILGSRSHRRGSGCLIVNVVFIEFCMCAAHLPLNTIMTYQAQFHTFAGWVCPYVHFTFLWTQQAGHWSACFLALNRFVAFVFPHSYPRWTSRAAYIGMIAGAWTVGFVDNLFLALGFGGRYVFMPPWYSCGPRSDGRAVLPVVSAIGVYVPEGIQAALYIIIIVKVKIFSRSNRICIDVNNSSVAQARTVAHRRFSVVKILLVSSVWYILCYFPNTIIASTSLIRYFVRNPVLQLWMRTLFLCGYAVNPIFFFALSADYRIAAARPLSLLCVMMTRLKKR</sequence>
<feature type="transmembrane region" description="Helical" evidence="8">
    <location>
        <begin position="122"/>
        <end position="140"/>
    </location>
</feature>
<keyword evidence="2 8" id="KW-0812">Transmembrane</keyword>
<dbReference type="Gene3D" id="1.20.1070.10">
    <property type="entry name" value="Rhodopsin 7-helix transmembrane proteins"/>
    <property type="match status" value="1"/>
</dbReference>
<feature type="transmembrane region" description="Helical" evidence="8">
    <location>
        <begin position="152"/>
        <end position="176"/>
    </location>
</feature>
<keyword evidence="3 8" id="KW-1133">Transmembrane helix</keyword>
<dbReference type="PANTHER" id="PTHR24243:SF208">
    <property type="entry name" value="PYROKININ-1 RECEPTOR"/>
    <property type="match status" value="1"/>
</dbReference>
<dbReference type="InterPro" id="IPR000276">
    <property type="entry name" value="GPCR_Rhodpsn"/>
</dbReference>
<dbReference type="CDD" id="cd00637">
    <property type="entry name" value="7tm_classA_rhodopsin-like"/>
    <property type="match status" value="1"/>
</dbReference>
<dbReference type="GO" id="GO:0016020">
    <property type="term" value="C:membrane"/>
    <property type="evidence" value="ECO:0007669"/>
    <property type="project" value="UniProtKB-SubCell"/>
</dbReference>
<evidence type="ECO:0000256" key="3">
    <source>
        <dbReference type="ARBA" id="ARBA00022989"/>
    </source>
</evidence>
<keyword evidence="4" id="KW-0297">G-protein coupled receptor</keyword>
<feature type="transmembrane region" description="Helical" evidence="8">
    <location>
        <begin position="73"/>
        <end position="91"/>
    </location>
</feature>
<feature type="transmembrane region" description="Helical" evidence="8">
    <location>
        <begin position="196"/>
        <end position="222"/>
    </location>
</feature>
<reference evidence="11" key="1">
    <citation type="submission" date="2017-01" db="EMBL/GenBank/DDBJ databases">
        <title>Comparative genomics of anhydrobiosis in the tardigrade Hypsibius dujardini.</title>
        <authorList>
            <person name="Yoshida Y."/>
            <person name="Koutsovoulos G."/>
            <person name="Laetsch D."/>
            <person name="Stevens L."/>
            <person name="Kumar S."/>
            <person name="Horikawa D."/>
            <person name="Ishino K."/>
            <person name="Komine S."/>
            <person name="Tomita M."/>
            <person name="Blaxter M."/>
            <person name="Arakawa K."/>
        </authorList>
    </citation>
    <scope>NUCLEOTIDE SEQUENCE [LARGE SCALE GENOMIC DNA]</scope>
    <source>
        <strain evidence="11">Z151</strain>
    </source>
</reference>
<dbReference type="SUPFAM" id="SSF81321">
    <property type="entry name" value="Family A G protein-coupled receptor-like"/>
    <property type="match status" value="1"/>
</dbReference>
<dbReference type="Proteomes" id="UP000192578">
    <property type="component" value="Unassembled WGS sequence"/>
</dbReference>
<keyword evidence="7" id="KW-0807">Transducer</keyword>
<accession>A0A1W0XDV7</accession>
<dbReference type="InterPro" id="IPR017452">
    <property type="entry name" value="GPCR_Rhodpsn_7TM"/>
</dbReference>